<keyword evidence="5" id="KW-0808">Transferase</keyword>
<keyword evidence="7" id="KW-0418">Kinase</keyword>
<keyword evidence="4 9" id="KW-0762">Sugar transport</keyword>
<keyword evidence="6" id="KW-0598">Phosphotransferase system</keyword>
<proteinExistence type="predicted"/>
<feature type="domain" description="PTS EIIB type-4" evidence="8">
    <location>
        <begin position="1"/>
        <end position="153"/>
    </location>
</feature>
<dbReference type="Proteomes" id="UP000503840">
    <property type="component" value="Unassembled WGS sequence"/>
</dbReference>
<evidence type="ECO:0000313" key="9">
    <source>
        <dbReference type="EMBL" id="GFM33853.1"/>
    </source>
</evidence>
<evidence type="ECO:0000256" key="2">
    <source>
        <dbReference type="ARBA" id="ARBA00022448"/>
    </source>
</evidence>
<evidence type="ECO:0000256" key="4">
    <source>
        <dbReference type="ARBA" id="ARBA00022597"/>
    </source>
</evidence>
<evidence type="ECO:0000256" key="5">
    <source>
        <dbReference type="ARBA" id="ARBA00022679"/>
    </source>
</evidence>
<dbReference type="InterPro" id="IPR004720">
    <property type="entry name" value="PTS_IIB_sorbose-sp"/>
</dbReference>
<dbReference type="InterPro" id="IPR036667">
    <property type="entry name" value="PTS_IIB_sorbose-sp_sf"/>
</dbReference>
<dbReference type="SUPFAM" id="SSF52728">
    <property type="entry name" value="PTS IIb component"/>
    <property type="match status" value="1"/>
</dbReference>
<accession>A0A7J0BJA0</accession>
<evidence type="ECO:0000259" key="8">
    <source>
        <dbReference type="PROSITE" id="PS51101"/>
    </source>
</evidence>
<evidence type="ECO:0000313" key="10">
    <source>
        <dbReference type="Proteomes" id="UP000503840"/>
    </source>
</evidence>
<dbReference type="PROSITE" id="PS51101">
    <property type="entry name" value="PTS_EIIB_TYPE_4"/>
    <property type="match status" value="1"/>
</dbReference>
<dbReference type="Pfam" id="PF03830">
    <property type="entry name" value="PTSIIB_sorb"/>
    <property type="match status" value="1"/>
</dbReference>
<dbReference type="GO" id="GO:0016301">
    <property type="term" value="F:kinase activity"/>
    <property type="evidence" value="ECO:0007669"/>
    <property type="project" value="UniProtKB-KW"/>
</dbReference>
<evidence type="ECO:0000256" key="3">
    <source>
        <dbReference type="ARBA" id="ARBA00022490"/>
    </source>
</evidence>
<sequence length="153" mass="17415">MQWVRIDNRLIHGQVIETWLPYTRAKRLLVVNDEMAADDLQQQIASLAVPGRIHADFIHVNALAEYARKHAGDMQDTLVLVANCSDARRILDNGFSFTVLNIGNLHYSPGKKQLCAHVAVTEEDEVCLRYFSKRSVELDFRCVPNDPVQIKGW</sequence>
<comment type="subcellular location">
    <subcellularLocation>
        <location evidence="1">Cytoplasm</location>
    </subcellularLocation>
</comment>
<evidence type="ECO:0000256" key="1">
    <source>
        <dbReference type="ARBA" id="ARBA00004496"/>
    </source>
</evidence>
<keyword evidence="10" id="KW-1185">Reference proteome</keyword>
<gene>
    <name evidence="9" type="ORF">DSM101010T_22180</name>
</gene>
<dbReference type="EMBL" id="BLVO01000013">
    <property type="protein sequence ID" value="GFM33853.1"/>
    <property type="molecule type" value="Genomic_DNA"/>
</dbReference>
<evidence type="ECO:0000256" key="7">
    <source>
        <dbReference type="ARBA" id="ARBA00022777"/>
    </source>
</evidence>
<name>A0A7J0BJA0_9BACT</name>
<keyword evidence="2" id="KW-0813">Transport</keyword>
<dbReference type="GO" id="GO:0008982">
    <property type="term" value="F:protein-N(PI)-phosphohistidine-sugar phosphotransferase activity"/>
    <property type="evidence" value="ECO:0007669"/>
    <property type="project" value="InterPro"/>
</dbReference>
<organism evidence="9 10">
    <name type="scientific">Desulfovibrio subterraneus</name>
    <dbReference type="NCBI Taxonomy" id="2718620"/>
    <lineage>
        <taxon>Bacteria</taxon>
        <taxon>Pseudomonadati</taxon>
        <taxon>Thermodesulfobacteriota</taxon>
        <taxon>Desulfovibrionia</taxon>
        <taxon>Desulfovibrionales</taxon>
        <taxon>Desulfovibrionaceae</taxon>
        <taxon>Desulfovibrio</taxon>
    </lineage>
</organism>
<comment type="caution">
    <text evidence="9">The sequence shown here is derived from an EMBL/GenBank/DDBJ whole genome shotgun (WGS) entry which is preliminary data.</text>
</comment>
<reference evidence="9 10" key="1">
    <citation type="submission" date="2020-05" db="EMBL/GenBank/DDBJ databases">
        <title>Draft genome sequence of Desulfovibrio sp. strain HN2T.</title>
        <authorList>
            <person name="Ueno A."/>
            <person name="Tamazawa S."/>
            <person name="Tamamura S."/>
            <person name="Murakami T."/>
            <person name="Kiyama T."/>
            <person name="Inomata H."/>
            <person name="Amano Y."/>
            <person name="Miyakawa K."/>
            <person name="Tamaki H."/>
            <person name="Naganuma T."/>
            <person name="Kaneko K."/>
        </authorList>
    </citation>
    <scope>NUCLEOTIDE SEQUENCE [LARGE SCALE GENOMIC DNA]</scope>
    <source>
        <strain evidence="9 10">HN2</strain>
    </source>
</reference>
<keyword evidence="3" id="KW-0963">Cytoplasm</keyword>
<dbReference type="GO" id="GO:0005737">
    <property type="term" value="C:cytoplasm"/>
    <property type="evidence" value="ECO:0007669"/>
    <property type="project" value="UniProtKB-SubCell"/>
</dbReference>
<dbReference type="RefSeq" id="WP_174405508.1">
    <property type="nucleotide sequence ID" value="NZ_BLVO01000013.1"/>
</dbReference>
<dbReference type="GO" id="GO:0009401">
    <property type="term" value="P:phosphoenolpyruvate-dependent sugar phosphotransferase system"/>
    <property type="evidence" value="ECO:0007669"/>
    <property type="project" value="UniProtKB-KW"/>
</dbReference>
<dbReference type="Gene3D" id="3.40.35.10">
    <property type="entry name" value="Phosphotransferase system, sorbose subfamily IIB component"/>
    <property type="match status" value="1"/>
</dbReference>
<protein>
    <submittedName>
        <fullName evidence="9">PTS sugar transporter subunit IIBC</fullName>
    </submittedName>
</protein>
<evidence type="ECO:0000256" key="6">
    <source>
        <dbReference type="ARBA" id="ARBA00022683"/>
    </source>
</evidence>
<dbReference type="AlphaFoldDB" id="A0A7J0BJA0"/>